<dbReference type="STRING" id="180197.SAMN02982919_01321"/>
<evidence type="ECO:0000259" key="1">
    <source>
        <dbReference type="PROSITE" id="PS51832"/>
    </source>
</evidence>
<dbReference type="Proteomes" id="UP000199766">
    <property type="component" value="Unassembled WGS sequence"/>
</dbReference>
<dbReference type="GO" id="GO:0008081">
    <property type="term" value="F:phosphoric diester hydrolase activity"/>
    <property type="evidence" value="ECO:0007669"/>
    <property type="project" value="UniProtKB-ARBA"/>
</dbReference>
<dbReference type="RefSeq" id="WP_245751301.1">
    <property type="nucleotide sequence ID" value="NZ_FOGD01000002.1"/>
</dbReference>
<dbReference type="InterPro" id="IPR037522">
    <property type="entry name" value="HD_GYP_dom"/>
</dbReference>
<reference evidence="2 3" key="1">
    <citation type="submission" date="2016-10" db="EMBL/GenBank/DDBJ databases">
        <authorList>
            <person name="de Groot N.N."/>
        </authorList>
    </citation>
    <scope>NUCLEOTIDE SEQUENCE [LARGE SCALE GENOMIC DNA]</scope>
    <source>
        <strain evidence="2 3">ATCC 35958</strain>
    </source>
</reference>
<dbReference type="SUPFAM" id="SSF109604">
    <property type="entry name" value="HD-domain/PDEase-like"/>
    <property type="match status" value="1"/>
</dbReference>
<dbReference type="AlphaFoldDB" id="A0A1H9J6W1"/>
<feature type="domain" description="HD-GYP" evidence="1">
    <location>
        <begin position="124"/>
        <end position="317"/>
    </location>
</feature>
<evidence type="ECO:0000313" key="3">
    <source>
        <dbReference type="Proteomes" id="UP000199766"/>
    </source>
</evidence>
<sequence length="446" mass="49757">MSDFSAMADMSPSALPTQLPQSTHYLRAVTDLAHRRTVVAHEAIYAESGIKLVEKGMRIDGRIYDRLVQHTLREPVDSHLVAEDAVDHTVLTAVARELIPNHALLKLLVQDMGAQFDQFWPTLAQIPLPGPIMFKLTLMRDECPQLFTHSVQMALVAWFLGVRNGLDDADNVALVAAALLHDVGVLHLDPAWRDRQQQIVGAQRKHLVAHPIIGMLMVRSTEAYPAAVATAVLEHHERMDGSGYPRAIAAAEISPMGQILLLAEVVTAFFDKYTHDSPGLHLATVLRLNHRKFPPDLCRHMIALVRQALPPEGALALLGAKASHYVQAISVAFARWEQLSNALEIVPGSALAFIQERLQGLSKNLSEAGIHPECASQLLELVEDDAQAKAELSFLGREALWQLQTIVHCCLRRWPEVTQRQQPADRFLADWCDWLLAQQQHRRKER</sequence>
<dbReference type="Gene3D" id="1.10.3210.10">
    <property type="entry name" value="Hypothetical protein af1432"/>
    <property type="match status" value="1"/>
</dbReference>
<dbReference type="InterPro" id="IPR003607">
    <property type="entry name" value="HD/PDEase_dom"/>
</dbReference>
<dbReference type="EMBL" id="FOGD01000002">
    <property type="protein sequence ID" value="SEQ82536.1"/>
    <property type="molecule type" value="Genomic_DNA"/>
</dbReference>
<evidence type="ECO:0000313" key="2">
    <source>
        <dbReference type="EMBL" id="SEQ82536.1"/>
    </source>
</evidence>
<proteinExistence type="predicted"/>
<dbReference type="PANTHER" id="PTHR43155:SF2">
    <property type="entry name" value="CYCLIC DI-GMP PHOSPHODIESTERASE PA4108"/>
    <property type="match status" value="1"/>
</dbReference>
<dbReference type="PANTHER" id="PTHR43155">
    <property type="entry name" value="CYCLIC DI-GMP PHOSPHODIESTERASE PA4108-RELATED"/>
    <property type="match status" value="1"/>
</dbReference>
<dbReference type="Pfam" id="PF13487">
    <property type="entry name" value="HD_5"/>
    <property type="match status" value="1"/>
</dbReference>
<organism evidence="2 3">
    <name type="scientific">Giesbergeria anulus</name>
    <dbReference type="NCBI Taxonomy" id="180197"/>
    <lineage>
        <taxon>Bacteria</taxon>
        <taxon>Pseudomonadati</taxon>
        <taxon>Pseudomonadota</taxon>
        <taxon>Betaproteobacteria</taxon>
        <taxon>Burkholderiales</taxon>
        <taxon>Comamonadaceae</taxon>
        <taxon>Giesbergeria</taxon>
    </lineage>
</organism>
<gene>
    <name evidence="2" type="ORF">SAMN02982919_01321</name>
</gene>
<keyword evidence="3" id="KW-1185">Reference proteome</keyword>
<name>A0A1H9J6W1_9BURK</name>
<dbReference type="PROSITE" id="PS51832">
    <property type="entry name" value="HD_GYP"/>
    <property type="match status" value="1"/>
</dbReference>
<dbReference type="CDD" id="cd00077">
    <property type="entry name" value="HDc"/>
    <property type="match status" value="1"/>
</dbReference>
<protein>
    <submittedName>
        <fullName evidence="2">HD domain-containing protein</fullName>
    </submittedName>
</protein>
<accession>A0A1H9J6W1</accession>